<feature type="transmembrane region" description="Helical" evidence="7">
    <location>
        <begin position="255"/>
        <end position="280"/>
    </location>
</feature>
<gene>
    <name evidence="9" type="ORF">J4557_34670</name>
</gene>
<comment type="subcellular location">
    <subcellularLocation>
        <location evidence="1">Cell membrane</location>
        <topology evidence="1">Multi-pass membrane protein</topology>
    </subcellularLocation>
</comment>
<comment type="caution">
    <text evidence="9">The sequence shown here is derived from an EMBL/GenBank/DDBJ whole genome shotgun (WGS) entry which is preliminary data.</text>
</comment>
<evidence type="ECO:0000256" key="6">
    <source>
        <dbReference type="ARBA" id="ARBA00023136"/>
    </source>
</evidence>
<feature type="transmembrane region" description="Helical" evidence="7">
    <location>
        <begin position="101"/>
        <end position="124"/>
    </location>
</feature>
<evidence type="ECO:0000256" key="7">
    <source>
        <dbReference type="SAM" id="Phobius"/>
    </source>
</evidence>
<feature type="transmembrane region" description="Helical" evidence="7">
    <location>
        <begin position="415"/>
        <end position="435"/>
    </location>
</feature>
<feature type="transmembrane region" description="Helical" evidence="7">
    <location>
        <begin position="176"/>
        <end position="194"/>
    </location>
</feature>
<evidence type="ECO:0000256" key="5">
    <source>
        <dbReference type="ARBA" id="ARBA00022989"/>
    </source>
</evidence>
<dbReference type="EMBL" id="JAGEOK010000027">
    <property type="protein sequence ID" value="MBO2442683.1"/>
    <property type="molecule type" value="Genomic_DNA"/>
</dbReference>
<feature type="transmembrane region" description="Helical" evidence="7">
    <location>
        <begin position="379"/>
        <end position="403"/>
    </location>
</feature>
<feature type="transmembrane region" description="Helical" evidence="7">
    <location>
        <begin position="130"/>
        <end position="155"/>
    </location>
</feature>
<feature type="domain" description="Major facilitator superfamily (MFS) profile" evidence="8">
    <location>
        <begin position="27"/>
        <end position="439"/>
    </location>
</feature>
<sequence>MATDEPVMLASPASPTAGRRPLTPRGVAFATMFGNAIELYDFIIYSYAAGAVFGPLFFPTDAAWVGTLLAFSTQALAFFVRPLGAIIFGRVGDRWGRRAPVLLSLAFMGSATVLVGLLPTYAVVGAAAPILLTVLRLLQGVAIGGEYPGAVVVAVEHAPPHHKTLYGAFPQIGNMLGSLLGGIVLVISTLAVSPETWRAGAWRVPFLLSAVLLVIGLAIRTRLAETPEFVRATEGAVKHGRVSFGVLLRRSAQPLVIATLLWIGPLAFSYAFLNSVIAFVSSWRTDLAPVDAQIGLIITSVLLITVVTVTARYGDRLGPDRVVLASGIWFVVWAVPSYALIDAQVPVLLWTGMAVGAIGYGAFGGVAPRLISLLFPVEFRFIGVGVCIALSGIIAGAVLPIPALAWVGETGGSSVPLMLMVIVAGLATVAGWVWLRAYRKRHPEVVTAGSDT</sequence>
<keyword evidence="3" id="KW-1003">Cell membrane</keyword>
<dbReference type="InterPro" id="IPR036259">
    <property type="entry name" value="MFS_trans_sf"/>
</dbReference>
<dbReference type="InterPro" id="IPR020846">
    <property type="entry name" value="MFS_dom"/>
</dbReference>
<feature type="transmembrane region" description="Helical" evidence="7">
    <location>
        <begin position="64"/>
        <end position="89"/>
    </location>
</feature>
<evidence type="ECO:0000256" key="4">
    <source>
        <dbReference type="ARBA" id="ARBA00022692"/>
    </source>
</evidence>
<dbReference type="Gene3D" id="1.20.1250.20">
    <property type="entry name" value="MFS general substrate transporter like domains"/>
    <property type="match status" value="2"/>
</dbReference>
<dbReference type="PANTHER" id="PTHR43045:SF1">
    <property type="entry name" value="SHIKIMATE TRANSPORTER"/>
    <property type="match status" value="1"/>
</dbReference>
<dbReference type="RefSeq" id="WP_208271002.1">
    <property type="nucleotide sequence ID" value="NZ_BAAAGM010000054.1"/>
</dbReference>
<dbReference type="SUPFAM" id="SSF103473">
    <property type="entry name" value="MFS general substrate transporter"/>
    <property type="match status" value="1"/>
</dbReference>
<dbReference type="Pfam" id="PF00083">
    <property type="entry name" value="Sugar_tr"/>
    <property type="match status" value="1"/>
</dbReference>
<keyword evidence="5 7" id="KW-1133">Transmembrane helix</keyword>
<evidence type="ECO:0000259" key="8">
    <source>
        <dbReference type="PROSITE" id="PS50850"/>
    </source>
</evidence>
<name>A0ABS3R8Y6_9ACTN</name>
<accession>A0ABS3R8Y6</accession>
<evidence type="ECO:0000256" key="3">
    <source>
        <dbReference type="ARBA" id="ARBA00022475"/>
    </source>
</evidence>
<reference evidence="9 10" key="1">
    <citation type="submission" date="2021-03" db="EMBL/GenBank/DDBJ databases">
        <authorList>
            <person name="Kanchanasin P."/>
            <person name="Saeng-In P."/>
            <person name="Phongsopitanun W."/>
            <person name="Yuki M."/>
            <person name="Kudo T."/>
            <person name="Ohkuma M."/>
            <person name="Tanasupawat S."/>
        </authorList>
    </citation>
    <scope>NUCLEOTIDE SEQUENCE [LARGE SCALE GENOMIC DNA]</scope>
    <source>
        <strain evidence="9 10">L46</strain>
    </source>
</reference>
<dbReference type="PROSITE" id="PS50850">
    <property type="entry name" value="MFS"/>
    <property type="match status" value="1"/>
</dbReference>
<feature type="transmembrane region" description="Helical" evidence="7">
    <location>
        <begin position="292"/>
        <end position="310"/>
    </location>
</feature>
<keyword evidence="10" id="KW-1185">Reference proteome</keyword>
<dbReference type="PANTHER" id="PTHR43045">
    <property type="entry name" value="SHIKIMATE TRANSPORTER"/>
    <property type="match status" value="1"/>
</dbReference>
<feature type="transmembrane region" description="Helical" evidence="7">
    <location>
        <begin position="347"/>
        <end position="367"/>
    </location>
</feature>
<dbReference type="InterPro" id="IPR005828">
    <property type="entry name" value="MFS_sugar_transport-like"/>
</dbReference>
<dbReference type="Proteomes" id="UP000666915">
    <property type="component" value="Unassembled WGS sequence"/>
</dbReference>
<keyword evidence="2" id="KW-0813">Transport</keyword>
<evidence type="ECO:0000313" key="10">
    <source>
        <dbReference type="Proteomes" id="UP000666915"/>
    </source>
</evidence>
<keyword evidence="4 7" id="KW-0812">Transmembrane</keyword>
<feature type="transmembrane region" description="Helical" evidence="7">
    <location>
        <begin position="200"/>
        <end position="219"/>
    </location>
</feature>
<keyword evidence="6 7" id="KW-0472">Membrane</keyword>
<protein>
    <submittedName>
        <fullName evidence="9">MFS transporter</fullName>
    </submittedName>
</protein>
<evidence type="ECO:0000256" key="2">
    <source>
        <dbReference type="ARBA" id="ARBA00022448"/>
    </source>
</evidence>
<organism evidence="9 10">
    <name type="scientific">Actinomadura nitritigenes</name>
    <dbReference type="NCBI Taxonomy" id="134602"/>
    <lineage>
        <taxon>Bacteria</taxon>
        <taxon>Bacillati</taxon>
        <taxon>Actinomycetota</taxon>
        <taxon>Actinomycetes</taxon>
        <taxon>Streptosporangiales</taxon>
        <taxon>Thermomonosporaceae</taxon>
        <taxon>Actinomadura</taxon>
    </lineage>
</organism>
<evidence type="ECO:0000313" key="9">
    <source>
        <dbReference type="EMBL" id="MBO2442683.1"/>
    </source>
</evidence>
<evidence type="ECO:0000256" key="1">
    <source>
        <dbReference type="ARBA" id="ARBA00004651"/>
    </source>
</evidence>
<proteinExistence type="predicted"/>
<feature type="transmembrane region" description="Helical" evidence="7">
    <location>
        <begin position="322"/>
        <end position="341"/>
    </location>
</feature>